<dbReference type="PANTHER" id="PTHR45033">
    <property type="match status" value="1"/>
</dbReference>
<dbReference type="InterPro" id="IPR013154">
    <property type="entry name" value="ADH-like_N"/>
</dbReference>
<dbReference type="SUPFAM" id="SSF50129">
    <property type="entry name" value="GroES-like"/>
    <property type="match status" value="1"/>
</dbReference>
<dbReference type="InterPro" id="IPR013149">
    <property type="entry name" value="ADH-like_C"/>
</dbReference>
<dbReference type="EMBL" id="WHOA01000257">
    <property type="protein sequence ID" value="NOU77087.1"/>
    <property type="molecule type" value="Genomic_DNA"/>
</dbReference>
<feature type="domain" description="Enoyl reductase (ER)" evidence="1">
    <location>
        <begin position="11"/>
        <end position="335"/>
    </location>
</feature>
<keyword evidence="3" id="KW-1185">Reference proteome</keyword>
<evidence type="ECO:0000259" key="1">
    <source>
        <dbReference type="SMART" id="SM00829"/>
    </source>
</evidence>
<evidence type="ECO:0000313" key="3">
    <source>
        <dbReference type="Proteomes" id="UP000616779"/>
    </source>
</evidence>
<name>A0ABX1Y842_9BACL</name>
<dbReference type="CDD" id="cd08276">
    <property type="entry name" value="MDR7"/>
    <property type="match status" value="1"/>
</dbReference>
<sequence length="337" mass="36141">MKVIQIQGGYGLTHVKQAERQIPVPGPNEVLIKVRTVSLNSRDLGVIGGFYQPDLSNPLVLTSDAVGEVVALGAQASRFSIGQRVSGIFTQSWISGEATQANWSSTLGSPLDGMLAEYVVLPEQGLVHVPDYLTDAEAATLPCAGVTAWHAIIEEGGVKAGDTVVVQGTGGVSLFALQFAKLQGASVIVTSSSDEKLEKARQLGADFGINYRVHPEWEKEVLKLTEGRGADHIIDVGGAETLNQSITALRVGGRISIVGLLSGGSVEGFHVVPAILRRARLQAINVGSREMFESMNRAITNHKLRPAIDRVFRFEQAIDAFKYFENGSYFGKICITL</sequence>
<dbReference type="InterPro" id="IPR052711">
    <property type="entry name" value="Zinc_ADH-like"/>
</dbReference>
<comment type="caution">
    <text evidence="2">The sequence shown here is derived from an EMBL/GenBank/DDBJ whole genome shotgun (WGS) entry which is preliminary data.</text>
</comment>
<dbReference type="SMART" id="SM00829">
    <property type="entry name" value="PKS_ER"/>
    <property type="match status" value="1"/>
</dbReference>
<proteinExistence type="predicted"/>
<evidence type="ECO:0000313" key="2">
    <source>
        <dbReference type="EMBL" id="NOU77087.1"/>
    </source>
</evidence>
<gene>
    <name evidence="2" type="ORF">GC098_37980</name>
</gene>
<dbReference type="SUPFAM" id="SSF51735">
    <property type="entry name" value="NAD(P)-binding Rossmann-fold domains"/>
    <property type="match status" value="1"/>
</dbReference>
<organism evidence="2 3">
    <name type="scientific">Paenibacillus phytorum</name>
    <dbReference type="NCBI Taxonomy" id="2654977"/>
    <lineage>
        <taxon>Bacteria</taxon>
        <taxon>Bacillati</taxon>
        <taxon>Bacillota</taxon>
        <taxon>Bacilli</taxon>
        <taxon>Bacillales</taxon>
        <taxon>Paenibacillaceae</taxon>
        <taxon>Paenibacillus</taxon>
    </lineage>
</organism>
<dbReference type="InterPro" id="IPR020843">
    <property type="entry name" value="ER"/>
</dbReference>
<dbReference type="InterPro" id="IPR036291">
    <property type="entry name" value="NAD(P)-bd_dom_sf"/>
</dbReference>
<dbReference type="Pfam" id="PF08240">
    <property type="entry name" value="ADH_N"/>
    <property type="match status" value="1"/>
</dbReference>
<dbReference type="PANTHER" id="PTHR45033:SF2">
    <property type="entry name" value="ZINC-TYPE ALCOHOL DEHYDROGENASE-LIKE PROTEIN C1773.06C"/>
    <property type="match status" value="1"/>
</dbReference>
<dbReference type="Gene3D" id="3.40.50.720">
    <property type="entry name" value="NAD(P)-binding Rossmann-like Domain"/>
    <property type="match status" value="1"/>
</dbReference>
<dbReference type="InterPro" id="IPR011032">
    <property type="entry name" value="GroES-like_sf"/>
</dbReference>
<dbReference type="RefSeq" id="WP_171649620.1">
    <property type="nucleotide sequence ID" value="NZ_WHOA01000257.1"/>
</dbReference>
<reference evidence="2 3" key="1">
    <citation type="submission" date="2019-10" db="EMBL/GenBank/DDBJ databases">
        <title>Description of Paenibacillus terrestris sp. nov.</title>
        <authorList>
            <person name="Carlier A."/>
            <person name="Qi S."/>
        </authorList>
    </citation>
    <scope>NUCLEOTIDE SEQUENCE [LARGE SCALE GENOMIC DNA]</scope>
    <source>
        <strain evidence="2 3">LMG 31458</strain>
    </source>
</reference>
<dbReference type="Pfam" id="PF00107">
    <property type="entry name" value="ADH_zinc_N"/>
    <property type="match status" value="1"/>
</dbReference>
<dbReference type="Gene3D" id="3.90.180.10">
    <property type="entry name" value="Medium-chain alcohol dehydrogenases, catalytic domain"/>
    <property type="match status" value="1"/>
</dbReference>
<dbReference type="Proteomes" id="UP000616779">
    <property type="component" value="Unassembled WGS sequence"/>
</dbReference>
<protein>
    <submittedName>
        <fullName evidence="2">Zinc-binding dehydrogenase</fullName>
    </submittedName>
</protein>
<accession>A0ABX1Y842</accession>